<dbReference type="AlphaFoldDB" id="A0A7W4YB65"/>
<dbReference type="EMBL" id="JACHVX010000003">
    <property type="protein sequence ID" value="MBB2923575.1"/>
    <property type="molecule type" value="Genomic_DNA"/>
</dbReference>
<dbReference type="Proteomes" id="UP000518206">
    <property type="component" value="Unassembled WGS sequence"/>
</dbReference>
<evidence type="ECO:0000313" key="2">
    <source>
        <dbReference type="Proteomes" id="UP000518206"/>
    </source>
</evidence>
<comment type="caution">
    <text evidence="1">The sequence shown here is derived from an EMBL/GenBank/DDBJ whole genome shotgun (WGS) entry which is preliminary data.</text>
</comment>
<evidence type="ECO:0000313" key="1">
    <source>
        <dbReference type="EMBL" id="MBB2923575.1"/>
    </source>
</evidence>
<reference evidence="1 2" key="2">
    <citation type="submission" date="2020-08" db="EMBL/GenBank/DDBJ databases">
        <authorList>
            <person name="Partida-Martinez L."/>
            <person name="Huntemann M."/>
            <person name="Clum A."/>
            <person name="Wang J."/>
            <person name="Palaniappan K."/>
            <person name="Ritter S."/>
            <person name="Chen I.-M."/>
            <person name="Stamatis D."/>
            <person name="Reddy T."/>
            <person name="O'Malley R."/>
            <person name="Daum C."/>
            <person name="Shapiro N."/>
            <person name="Ivanova N."/>
            <person name="Kyrpides N."/>
            <person name="Woyke T."/>
        </authorList>
    </citation>
    <scope>NUCLEOTIDE SEQUENCE [LARGE SCALE GENOMIC DNA]</scope>
    <source>
        <strain evidence="1 2">RAS26</strain>
    </source>
</reference>
<proteinExistence type="predicted"/>
<accession>A0A7W4YB65</accession>
<reference evidence="1 2" key="1">
    <citation type="submission" date="2020-08" db="EMBL/GenBank/DDBJ databases">
        <title>The Agave Microbiome: Exploring the role of microbial communities in plant adaptations to desert environments.</title>
        <authorList>
            <person name="Partida-Martinez L.P."/>
        </authorList>
    </citation>
    <scope>NUCLEOTIDE SEQUENCE [LARGE SCALE GENOMIC DNA]</scope>
    <source>
        <strain evidence="1 2">RAS26</strain>
    </source>
</reference>
<sequence>MARTRVEQADPSTWPAFQGVELRGAGLVSVVARRGLDGTLDEAAAAALGLAVRCHGAFDDPEVVCDVVGETSAVARLTAALHRRSAG</sequence>
<dbReference type="RefSeq" id="WP_183296392.1">
    <property type="nucleotide sequence ID" value="NZ_JACHVX010000003.1"/>
</dbReference>
<gene>
    <name evidence="1" type="ORF">FHR80_002500</name>
</gene>
<organism evidence="1 2">
    <name type="scientific">Cellulomonas cellasea</name>
    <dbReference type="NCBI Taxonomy" id="43670"/>
    <lineage>
        <taxon>Bacteria</taxon>
        <taxon>Bacillati</taxon>
        <taxon>Actinomycetota</taxon>
        <taxon>Actinomycetes</taxon>
        <taxon>Micrococcales</taxon>
        <taxon>Cellulomonadaceae</taxon>
        <taxon>Cellulomonas</taxon>
    </lineage>
</organism>
<name>A0A7W4YB65_9CELL</name>
<protein>
    <submittedName>
        <fullName evidence="1">Uncharacterized protein</fullName>
    </submittedName>
</protein>